<dbReference type="Gene3D" id="2.20.25.10">
    <property type="match status" value="1"/>
</dbReference>
<dbReference type="KEGG" id="dvl:Dvul_2304"/>
<dbReference type="HAMAP" id="MF_01187">
    <property type="entry name" value="UPF0434"/>
    <property type="match status" value="1"/>
</dbReference>
<dbReference type="InterPro" id="IPR005651">
    <property type="entry name" value="Trm112-like"/>
</dbReference>
<evidence type="ECO:0000256" key="1">
    <source>
        <dbReference type="HAMAP-Rule" id="MF_01187"/>
    </source>
</evidence>
<evidence type="ECO:0000313" key="2">
    <source>
        <dbReference type="EMBL" id="ABM29320.1"/>
    </source>
</evidence>
<sequence>MRSTGRQRMKLKKPQETNVPLNKELLDILACPACRGELTLLDGEEGLRCPACAVVYPVRDEIPVMLVEEAVPAEDWERGERTPAKRR</sequence>
<dbReference type="AlphaFoldDB" id="A0A0H3A9G1"/>
<evidence type="ECO:0000313" key="3">
    <source>
        <dbReference type="Proteomes" id="UP000009173"/>
    </source>
</evidence>
<dbReference type="EMBL" id="CP000527">
    <property type="protein sequence ID" value="ABM29320.1"/>
    <property type="molecule type" value="Genomic_DNA"/>
</dbReference>
<dbReference type="HOGENOM" id="CLU_155659_4_2_7"/>
<name>A0A0H3A9G1_NITV4</name>
<dbReference type="Proteomes" id="UP000009173">
    <property type="component" value="Chromosome"/>
</dbReference>
<organism evidence="2 3">
    <name type="scientific">Nitratidesulfovibrio vulgaris (strain DP4)</name>
    <name type="common">Desulfovibrio vulgaris</name>
    <dbReference type="NCBI Taxonomy" id="391774"/>
    <lineage>
        <taxon>Bacteria</taxon>
        <taxon>Pseudomonadati</taxon>
        <taxon>Thermodesulfobacteriota</taxon>
        <taxon>Desulfovibrionia</taxon>
        <taxon>Desulfovibrionales</taxon>
        <taxon>Desulfovibrionaceae</taxon>
        <taxon>Nitratidesulfovibrio</taxon>
    </lineage>
</organism>
<dbReference type="SUPFAM" id="SSF158997">
    <property type="entry name" value="Trm112p-like"/>
    <property type="match status" value="1"/>
</dbReference>
<protein>
    <recommendedName>
        <fullName evidence="1">UPF0434 protein Dvul_2304</fullName>
    </recommendedName>
</protein>
<reference evidence="3" key="1">
    <citation type="journal article" date="2009" name="Environ. Microbiol.">
        <title>Contribution of mobile genetic elements to Desulfovibrio vulgaris genome plasticity.</title>
        <authorList>
            <person name="Walker C.B."/>
            <person name="Stolyar S."/>
            <person name="Chivian D."/>
            <person name="Pinel N."/>
            <person name="Gabster J.A."/>
            <person name="Dehal P.S."/>
            <person name="He Z."/>
            <person name="Yang Z.K."/>
            <person name="Yen H.C."/>
            <person name="Zhou J."/>
            <person name="Wall J.D."/>
            <person name="Hazen T.C."/>
            <person name="Arkin A.P."/>
            <person name="Stahl D.A."/>
        </authorList>
    </citation>
    <scope>NUCLEOTIDE SEQUENCE [LARGE SCALE GENOMIC DNA]</scope>
    <source>
        <strain evidence="3">DP4</strain>
    </source>
</reference>
<proteinExistence type="inferred from homology"/>
<comment type="similarity">
    <text evidence="1">Belongs to the UPF0434 family.</text>
</comment>
<accession>A0A0H3A9G1</accession>
<dbReference type="Pfam" id="PF03966">
    <property type="entry name" value="Trm112p"/>
    <property type="match status" value="1"/>
</dbReference>
<gene>
    <name evidence="2" type="ordered locus">Dvul_2304</name>
</gene>